<sequence>MYKLNLKEEKCMLSVVSETWHRRLGHINGRDLNKMKNCVNGIDFHEKIDKFSCTVCCEGKQAKLPFPREGYSENIKGYRVYDPELNDVRTSRDVIIYVYDPELNDVRTSRDVIIYEDQKFNMVDVIIGENPELVSVGEDPEDT</sequence>
<protein>
    <submittedName>
        <fullName evidence="3">GAG-pre-integrase domain</fullName>
    </submittedName>
</protein>
<keyword evidence="4" id="KW-1185">Reference proteome</keyword>
<organism evidence="3 4">
    <name type="scientific">Popillia japonica</name>
    <name type="common">Japanese beetle</name>
    <dbReference type="NCBI Taxonomy" id="7064"/>
    <lineage>
        <taxon>Eukaryota</taxon>
        <taxon>Metazoa</taxon>
        <taxon>Ecdysozoa</taxon>
        <taxon>Arthropoda</taxon>
        <taxon>Hexapoda</taxon>
        <taxon>Insecta</taxon>
        <taxon>Pterygota</taxon>
        <taxon>Neoptera</taxon>
        <taxon>Endopterygota</taxon>
        <taxon>Coleoptera</taxon>
        <taxon>Polyphaga</taxon>
        <taxon>Scarabaeiformia</taxon>
        <taxon>Scarabaeidae</taxon>
        <taxon>Rutelinae</taxon>
        <taxon>Popillia</taxon>
    </lineage>
</organism>
<evidence type="ECO:0000259" key="1">
    <source>
        <dbReference type="Pfam" id="PF13976"/>
    </source>
</evidence>
<gene>
    <name evidence="3" type="ORF">QE152_g4619</name>
</gene>
<name>A0AAW1N0C8_POPJA</name>
<dbReference type="AlphaFoldDB" id="A0AAW1N0C8"/>
<dbReference type="Proteomes" id="UP001458880">
    <property type="component" value="Unassembled WGS sequence"/>
</dbReference>
<dbReference type="InterPro" id="IPR057670">
    <property type="entry name" value="SH3_retrovirus"/>
</dbReference>
<dbReference type="Pfam" id="PF13976">
    <property type="entry name" value="gag_pre-integrs"/>
    <property type="match status" value="1"/>
</dbReference>
<dbReference type="EMBL" id="JASPKY010000024">
    <property type="protein sequence ID" value="KAK9752025.1"/>
    <property type="molecule type" value="Genomic_DNA"/>
</dbReference>
<evidence type="ECO:0000259" key="2">
    <source>
        <dbReference type="Pfam" id="PF25597"/>
    </source>
</evidence>
<accession>A0AAW1N0C8</accession>
<reference evidence="3 4" key="1">
    <citation type="journal article" date="2024" name="BMC Genomics">
        <title>De novo assembly and annotation of Popillia japonica's genome with initial clues to its potential as an invasive pest.</title>
        <authorList>
            <person name="Cucini C."/>
            <person name="Boschi S."/>
            <person name="Funari R."/>
            <person name="Cardaioli E."/>
            <person name="Iannotti N."/>
            <person name="Marturano G."/>
            <person name="Paoli F."/>
            <person name="Bruttini M."/>
            <person name="Carapelli A."/>
            <person name="Frati F."/>
            <person name="Nardi F."/>
        </authorList>
    </citation>
    <scope>NUCLEOTIDE SEQUENCE [LARGE SCALE GENOMIC DNA]</scope>
    <source>
        <strain evidence="3">DMR45628</strain>
    </source>
</reference>
<evidence type="ECO:0000313" key="4">
    <source>
        <dbReference type="Proteomes" id="UP001458880"/>
    </source>
</evidence>
<dbReference type="Pfam" id="PF25597">
    <property type="entry name" value="SH3_retrovirus"/>
    <property type="match status" value="1"/>
</dbReference>
<evidence type="ECO:0000313" key="3">
    <source>
        <dbReference type="EMBL" id="KAK9752025.1"/>
    </source>
</evidence>
<feature type="domain" description="Retroviral polymerase SH3-like" evidence="2">
    <location>
        <begin position="70"/>
        <end position="96"/>
    </location>
</feature>
<feature type="domain" description="GAG-pre-integrase" evidence="1">
    <location>
        <begin position="17"/>
        <end position="61"/>
    </location>
</feature>
<dbReference type="InterPro" id="IPR025724">
    <property type="entry name" value="GAG-pre-integrase_dom"/>
</dbReference>
<proteinExistence type="predicted"/>
<comment type="caution">
    <text evidence="3">The sequence shown here is derived from an EMBL/GenBank/DDBJ whole genome shotgun (WGS) entry which is preliminary data.</text>
</comment>